<dbReference type="Pfam" id="PF07196">
    <property type="entry name" value="Flagellin_IN"/>
    <property type="match status" value="2"/>
</dbReference>
<evidence type="ECO:0000313" key="8">
    <source>
        <dbReference type="Proteomes" id="UP001220395"/>
    </source>
</evidence>
<dbReference type="PRINTS" id="PR00207">
    <property type="entry name" value="FLAGELLIN"/>
</dbReference>
<keyword evidence="8" id="KW-1185">Reference proteome</keyword>
<sequence>MTVINTNIAAMRAQNGSAAASSSLQTAMERLSTGKRINSAKDDAAGLAISSRMTSQVKGLAVAIRNANDGISMAQTAEGALGQVTNMLQRMKELSVQAGTGTLSTTDRQSLQAEMNQLLGEVDNISKTTNFNGLKLLDGSSKNIKLQTGVNAGDQISVTMADVSTKSLGLDGGAAAGVLTSGRVGTTNAVATTDIKINGKDALASNFTASTDTAKALAAAINANSANTGVTATASNSITSSKPTQSSFASGDVVINGVTVGAAGSVEDLVSNINRDVGGVVAKLNADKTITLSNDTGTAITVSAGAKAGFTESATAVQGFVSLKSNSGDPITVEAGSTGVAADFTSLGLNATDGKSFSGTSVTSTALSTTSDLKINGVAVGASSDGSAAAKAASINAVSGKSGVTATAETKTYVSLNLANGAATGTSINGVEVDLSGATGSVSAAVTAINAKTTDTGVVASADEKTGKLVLTSTSGRDIVLADTTSTFTGMASTASASAGALGTARGTLKLTAESGSSVRVEGAAADLTAVGLTAQGGTKDSVGNGISILSQDSANAALAVIDKALDTVSATRGDLGAVQNRLDVTVNNLTTASTNLTDARSRIEDADFSSETTNLAKAQILSQAATAMLAQANQSAQGVLKLLG</sequence>
<dbReference type="InterPro" id="IPR001492">
    <property type="entry name" value="Flagellin"/>
</dbReference>
<dbReference type="PANTHER" id="PTHR42792:SF2">
    <property type="entry name" value="FLAGELLIN"/>
    <property type="match status" value="1"/>
</dbReference>
<dbReference type="EMBL" id="CP117411">
    <property type="protein sequence ID" value="WCT72897.1"/>
    <property type="molecule type" value="Genomic_DNA"/>
</dbReference>
<evidence type="ECO:0000313" key="7">
    <source>
        <dbReference type="EMBL" id="WCT72897.1"/>
    </source>
</evidence>
<keyword evidence="7" id="KW-0282">Flagellum</keyword>
<evidence type="ECO:0000259" key="5">
    <source>
        <dbReference type="Pfam" id="PF00669"/>
    </source>
</evidence>
<keyword evidence="7" id="KW-0966">Cell projection</keyword>
<dbReference type="InterPro" id="IPR001029">
    <property type="entry name" value="Flagellin_N"/>
</dbReference>
<evidence type="ECO:0000256" key="4">
    <source>
        <dbReference type="RuleBase" id="RU362073"/>
    </source>
</evidence>
<dbReference type="Gene3D" id="3.30.70.2120">
    <property type="match status" value="2"/>
</dbReference>
<accession>A0ABY7TJL3</accession>
<organism evidence="7 8">
    <name type="scientific">Sphingomonas naphthae</name>
    <dbReference type="NCBI Taxonomy" id="1813468"/>
    <lineage>
        <taxon>Bacteria</taxon>
        <taxon>Pseudomonadati</taxon>
        <taxon>Pseudomonadota</taxon>
        <taxon>Alphaproteobacteria</taxon>
        <taxon>Sphingomonadales</taxon>
        <taxon>Sphingomonadaceae</taxon>
        <taxon>Sphingomonas</taxon>
    </lineage>
</organism>
<dbReference type="InterPro" id="IPR042187">
    <property type="entry name" value="Flagellin_C_sub2"/>
</dbReference>
<keyword evidence="2 4" id="KW-0964">Secreted</keyword>
<keyword evidence="7" id="KW-0969">Cilium</keyword>
<feature type="domain" description="Flagellin C-terminal" evidence="6">
    <location>
        <begin position="560"/>
        <end position="644"/>
    </location>
</feature>
<dbReference type="InterPro" id="IPR010810">
    <property type="entry name" value="Flagellin_hook_IN_motif"/>
</dbReference>
<dbReference type="Pfam" id="PF00700">
    <property type="entry name" value="Flagellin_C"/>
    <property type="match status" value="1"/>
</dbReference>
<dbReference type="Gene3D" id="1.20.1330.10">
    <property type="entry name" value="f41 fragment of flagellin, N-terminal domain"/>
    <property type="match status" value="2"/>
</dbReference>
<comment type="subcellular location">
    <subcellularLocation>
        <location evidence="4">Secreted</location>
    </subcellularLocation>
    <subcellularLocation>
        <location evidence="4">Bacterial flagellum</location>
    </subcellularLocation>
</comment>
<comment type="function">
    <text evidence="4">Flagellin is the subunit protein which polymerizes to form the filaments of bacterial flagella.</text>
</comment>
<dbReference type="Proteomes" id="UP001220395">
    <property type="component" value="Chromosome"/>
</dbReference>
<gene>
    <name evidence="7" type="ORF">PQ455_14815</name>
</gene>
<feature type="domain" description="Flagellin N-terminal" evidence="5">
    <location>
        <begin position="4"/>
        <end position="141"/>
    </location>
</feature>
<evidence type="ECO:0000256" key="1">
    <source>
        <dbReference type="ARBA" id="ARBA00005709"/>
    </source>
</evidence>
<evidence type="ECO:0000259" key="6">
    <source>
        <dbReference type="Pfam" id="PF00700"/>
    </source>
</evidence>
<evidence type="ECO:0000256" key="2">
    <source>
        <dbReference type="ARBA" id="ARBA00022525"/>
    </source>
</evidence>
<dbReference type="PANTHER" id="PTHR42792">
    <property type="entry name" value="FLAGELLIN"/>
    <property type="match status" value="1"/>
</dbReference>
<protein>
    <recommendedName>
        <fullName evidence="4">Flagellin</fullName>
    </recommendedName>
</protein>
<evidence type="ECO:0000256" key="3">
    <source>
        <dbReference type="ARBA" id="ARBA00023143"/>
    </source>
</evidence>
<dbReference type="InterPro" id="IPR046358">
    <property type="entry name" value="Flagellin_C"/>
</dbReference>
<proteinExistence type="inferred from homology"/>
<dbReference type="SUPFAM" id="SSF64518">
    <property type="entry name" value="Phase 1 flagellin"/>
    <property type="match status" value="2"/>
</dbReference>
<name>A0ABY7TJL3_9SPHN</name>
<reference evidence="7 8" key="1">
    <citation type="submission" date="2023-02" db="EMBL/GenBank/DDBJ databases">
        <title>Genome sequence of Sphingomonas naphthae.</title>
        <authorList>
            <person name="Kim S."/>
            <person name="Heo J."/>
            <person name="Kwon S.-W."/>
        </authorList>
    </citation>
    <scope>NUCLEOTIDE SEQUENCE [LARGE SCALE GENOMIC DNA]</scope>
    <source>
        <strain evidence="7 8">KACC 18716</strain>
    </source>
</reference>
<keyword evidence="3 4" id="KW-0975">Bacterial flagellum</keyword>
<dbReference type="Gene3D" id="6.10.10.10">
    <property type="entry name" value="Flagellar export chaperone, C-terminal domain"/>
    <property type="match status" value="1"/>
</dbReference>
<dbReference type="Pfam" id="PF00669">
    <property type="entry name" value="Flagellin_N"/>
    <property type="match status" value="1"/>
</dbReference>
<comment type="similarity">
    <text evidence="1 4">Belongs to the bacterial flagellin family.</text>
</comment>